<evidence type="ECO:0000259" key="4">
    <source>
        <dbReference type="Pfam" id="PF08585"/>
    </source>
</evidence>
<evidence type="ECO:0000313" key="5">
    <source>
        <dbReference type="EMBL" id="CAE6426874.1"/>
    </source>
</evidence>
<dbReference type="Pfam" id="PF08585">
    <property type="entry name" value="RMI1_N_C"/>
    <property type="match status" value="1"/>
</dbReference>
<dbReference type="EMBL" id="CAJMWS010000325">
    <property type="protein sequence ID" value="CAE6426874.1"/>
    <property type="molecule type" value="Genomic_DNA"/>
</dbReference>
<dbReference type="Proteomes" id="UP000663846">
    <property type="component" value="Unassembled WGS sequence"/>
</dbReference>
<dbReference type="GO" id="GO:0031422">
    <property type="term" value="C:RecQ family helicase-topoisomerase III complex"/>
    <property type="evidence" value="ECO:0007669"/>
    <property type="project" value="TreeGrafter"/>
</dbReference>
<protein>
    <recommendedName>
        <fullName evidence="2">RecQ-mediated genome instability protein 1</fullName>
    </recommendedName>
</protein>
<feature type="region of interest" description="Disordered" evidence="3">
    <location>
        <begin position="255"/>
        <end position="276"/>
    </location>
</feature>
<organism evidence="5 6">
    <name type="scientific">Rhizoctonia solani</name>
    <dbReference type="NCBI Taxonomy" id="456999"/>
    <lineage>
        <taxon>Eukaryota</taxon>
        <taxon>Fungi</taxon>
        <taxon>Dikarya</taxon>
        <taxon>Basidiomycota</taxon>
        <taxon>Agaricomycotina</taxon>
        <taxon>Agaricomycetes</taxon>
        <taxon>Cantharellales</taxon>
        <taxon>Ceratobasidiaceae</taxon>
        <taxon>Rhizoctonia</taxon>
    </lineage>
</organism>
<evidence type="ECO:0000256" key="3">
    <source>
        <dbReference type="SAM" id="MobiDB-lite"/>
    </source>
</evidence>
<accession>A0A8H2XJK0</accession>
<comment type="caution">
    <text evidence="5">The sequence shown here is derived from an EMBL/GenBank/DDBJ whole genome shotgun (WGS) entry which is preliminary data.</text>
</comment>
<dbReference type="PANTHER" id="PTHR14790">
    <property type="entry name" value="RECQ-MEDIATED GENOME INSTABILITY PROTEIN 1 RMI1"/>
    <property type="match status" value="1"/>
</dbReference>
<dbReference type="PANTHER" id="PTHR14790:SF15">
    <property type="entry name" value="RECQ-MEDIATED GENOME INSTABILITY PROTEIN 1"/>
    <property type="match status" value="1"/>
</dbReference>
<evidence type="ECO:0000256" key="2">
    <source>
        <dbReference type="ARBA" id="ARBA00018987"/>
    </source>
</evidence>
<comment type="similarity">
    <text evidence="1">Belongs to the RMI1 family.</text>
</comment>
<reference evidence="5" key="1">
    <citation type="submission" date="2021-01" db="EMBL/GenBank/DDBJ databases">
        <authorList>
            <person name="Kaushik A."/>
        </authorList>
    </citation>
    <scope>NUCLEOTIDE SEQUENCE</scope>
    <source>
        <strain evidence="5">AG1-1C</strain>
    </source>
</reference>
<dbReference type="Gene3D" id="2.40.50.770">
    <property type="entry name" value="RecQ-mediated genome instability protein Rmi1, C-terminal domain"/>
    <property type="match status" value="1"/>
</dbReference>
<gene>
    <name evidence="5" type="ORF">RDB_LOCUS99604</name>
</gene>
<feature type="domain" description="RecQ mediated genome instability protein 1 OB-fold" evidence="4">
    <location>
        <begin position="80"/>
        <end position="203"/>
    </location>
</feature>
<evidence type="ECO:0000256" key="1">
    <source>
        <dbReference type="ARBA" id="ARBA00006395"/>
    </source>
</evidence>
<dbReference type="GO" id="GO:0000712">
    <property type="term" value="P:resolution of meiotic recombination intermediates"/>
    <property type="evidence" value="ECO:0007669"/>
    <property type="project" value="TreeGrafter"/>
</dbReference>
<dbReference type="AlphaFoldDB" id="A0A8H2XJK0"/>
<name>A0A8H2XJK0_9AGAM</name>
<dbReference type="GO" id="GO:0000724">
    <property type="term" value="P:double-strand break repair via homologous recombination"/>
    <property type="evidence" value="ECO:0007669"/>
    <property type="project" value="TreeGrafter"/>
</dbReference>
<dbReference type="GO" id="GO:0016604">
    <property type="term" value="C:nuclear body"/>
    <property type="evidence" value="ECO:0007669"/>
    <property type="project" value="TreeGrafter"/>
</dbReference>
<sequence>MAPPPRLTNWLKVTYTRPHIDPEWLRACYEYITGELGVSPEDFEGLKIHVEEQLLQSSLADSAVRDTGFPDPNSHNIQIKDTLCEIVALTEIGHSAFTLKNVRQARVDKEDLAGLAGDLEDGEDYSIPKYPRSMLRFELSDGTKTMRAIEYRRIPDFELGVTPLGTKIHLKEVNVRRGIIYLEPRGIQVKGYQTAELEDRQDQDFVRGLRLRMRLSEENPEALLNPNVGSRQLERTTEPPPAVPVVAPRITPPRAATRVVNNPPPPAKANLNSAPIVDLDPDDLEIDLDYEDSYSIGDGVGDGHSGDVDEGEGDYSIDEAFLQGLDEAEQRAQVVIQDVIYIDEDSQVEIQPPVGPAKRTPPARIEEVIDISD</sequence>
<dbReference type="InterPro" id="IPR042470">
    <property type="entry name" value="RMI1_N_C_sf"/>
</dbReference>
<evidence type="ECO:0000313" key="6">
    <source>
        <dbReference type="Proteomes" id="UP000663846"/>
    </source>
</evidence>
<proteinExistence type="inferred from homology"/>
<dbReference type="InterPro" id="IPR013894">
    <property type="entry name" value="RMI1_OB"/>
</dbReference>